<keyword evidence="2" id="KW-1185">Reference proteome</keyword>
<dbReference type="STRING" id="416873.SAMN04487951_11956"/>
<sequence>MFLHHVPIRLEVLGSLVEWLKASEQTALRRAFVVWIRRVLLPNRAPEMELPEFNNLHELHEVHHMLAERIKQWPERWEEKGRLEGRQEGRLDEARDNLRSLVKLKFSDVPSWVEVRIERAEHDQLKTWMRDTLFAEHLGDIFK</sequence>
<dbReference type="AlphaFoldDB" id="A0A1H0IE29"/>
<dbReference type="Proteomes" id="UP000199677">
    <property type="component" value="Unassembled WGS sequence"/>
</dbReference>
<organism evidence="1 2">
    <name type="scientific">Vreelandella arcis</name>
    <dbReference type="NCBI Taxonomy" id="416873"/>
    <lineage>
        <taxon>Bacteria</taxon>
        <taxon>Pseudomonadati</taxon>
        <taxon>Pseudomonadota</taxon>
        <taxon>Gammaproteobacteria</taxon>
        <taxon>Oceanospirillales</taxon>
        <taxon>Halomonadaceae</taxon>
        <taxon>Vreelandella</taxon>
    </lineage>
</organism>
<accession>A0A1H0IE29</accession>
<dbReference type="EMBL" id="FNII01000019">
    <property type="protein sequence ID" value="SDO29540.1"/>
    <property type="molecule type" value="Genomic_DNA"/>
</dbReference>
<protein>
    <submittedName>
        <fullName evidence="1">Uncharacterized protein</fullName>
    </submittedName>
</protein>
<evidence type="ECO:0000313" key="2">
    <source>
        <dbReference type="Proteomes" id="UP000199677"/>
    </source>
</evidence>
<reference evidence="2" key="1">
    <citation type="submission" date="2016-10" db="EMBL/GenBank/DDBJ databases">
        <authorList>
            <person name="Varghese N."/>
            <person name="Submissions S."/>
        </authorList>
    </citation>
    <scope>NUCLEOTIDE SEQUENCE [LARGE SCALE GENOMIC DNA]</scope>
    <source>
        <strain evidence="2">CGMCC 1.6494</strain>
    </source>
</reference>
<proteinExistence type="predicted"/>
<name>A0A1H0IE29_9GAMM</name>
<gene>
    <name evidence="1" type="ORF">SAMN04487951_11956</name>
</gene>
<dbReference type="RefSeq" id="WP_211605183.1">
    <property type="nucleotide sequence ID" value="NZ_FNII01000019.1"/>
</dbReference>
<evidence type="ECO:0000313" key="1">
    <source>
        <dbReference type="EMBL" id="SDO29540.1"/>
    </source>
</evidence>